<keyword evidence="2" id="KW-1185">Reference proteome</keyword>
<comment type="caution">
    <text evidence="1">The sequence shown here is derived from an EMBL/GenBank/DDBJ whole genome shotgun (WGS) entry which is preliminary data.</text>
</comment>
<name>A0A1V9G470_9BACT</name>
<sequence>MALLIFKNEKLRTILKISEQATEFKSTFPEAVETYKFKTGKDYEPGVNLTPYYTQTKATLWLVKDTGVYLMTSAKLDKMPEDDSHLCYAEGFAPTDPGWFNKSATAMGSDDFVEAFELELFKQGIQLGGDIHIKINRTALSIELVIPGKKKK</sequence>
<evidence type="ECO:0000313" key="2">
    <source>
        <dbReference type="Proteomes" id="UP000192796"/>
    </source>
</evidence>
<proteinExistence type="predicted"/>
<evidence type="ECO:0000313" key="1">
    <source>
        <dbReference type="EMBL" id="OQP65445.1"/>
    </source>
</evidence>
<dbReference type="AlphaFoldDB" id="A0A1V9G470"/>
<dbReference type="Pfam" id="PF11284">
    <property type="entry name" value="DUF3085"/>
    <property type="match status" value="1"/>
</dbReference>
<dbReference type="OrthoDB" id="676999at2"/>
<dbReference type="RefSeq" id="WP_081146279.1">
    <property type="nucleotide sequence ID" value="NZ_LVYD01000024.1"/>
</dbReference>
<protein>
    <recommendedName>
        <fullName evidence="3">DUF3085 domain-containing protein</fullName>
    </recommendedName>
</protein>
<dbReference type="STRING" id="1703345.A3860_17425"/>
<dbReference type="InterPro" id="IPR021436">
    <property type="entry name" value="DUF3085"/>
</dbReference>
<reference evidence="1 2" key="1">
    <citation type="submission" date="2016-03" db="EMBL/GenBank/DDBJ databases">
        <title>Niastella vici sp. nov., isolated from farmland soil.</title>
        <authorList>
            <person name="Chen L."/>
            <person name="Wang D."/>
            <person name="Yang S."/>
            <person name="Wang G."/>
        </authorList>
    </citation>
    <scope>NUCLEOTIDE SEQUENCE [LARGE SCALE GENOMIC DNA]</scope>
    <source>
        <strain evidence="1 2">DJ57</strain>
    </source>
</reference>
<gene>
    <name evidence="1" type="ORF">A3860_17425</name>
</gene>
<dbReference type="EMBL" id="LVYD01000024">
    <property type="protein sequence ID" value="OQP65445.1"/>
    <property type="molecule type" value="Genomic_DNA"/>
</dbReference>
<dbReference type="Proteomes" id="UP000192796">
    <property type="component" value="Unassembled WGS sequence"/>
</dbReference>
<accession>A0A1V9G470</accession>
<organism evidence="1 2">
    <name type="scientific">Niastella vici</name>
    <dbReference type="NCBI Taxonomy" id="1703345"/>
    <lineage>
        <taxon>Bacteria</taxon>
        <taxon>Pseudomonadati</taxon>
        <taxon>Bacteroidota</taxon>
        <taxon>Chitinophagia</taxon>
        <taxon>Chitinophagales</taxon>
        <taxon>Chitinophagaceae</taxon>
        <taxon>Niastella</taxon>
    </lineage>
</organism>
<evidence type="ECO:0008006" key="3">
    <source>
        <dbReference type="Google" id="ProtNLM"/>
    </source>
</evidence>